<proteinExistence type="predicted"/>
<gene>
    <name evidence="2" type="ORF">J2853_005874</name>
</gene>
<dbReference type="Pfam" id="PF10400">
    <property type="entry name" value="Vir_act_alpha_C"/>
    <property type="match status" value="1"/>
</dbReference>
<sequence>MRRQAESSAEQHEKLAALIEFVAGGDDDLSVYGLLALEWGLRFSAMQHEWAEWAEGEIERVSGADAPPAAR</sequence>
<evidence type="ECO:0000313" key="3">
    <source>
        <dbReference type="Proteomes" id="UP001225356"/>
    </source>
</evidence>
<dbReference type="InterPro" id="IPR018309">
    <property type="entry name" value="Tscrpt_reg_PadR_C"/>
</dbReference>
<feature type="domain" description="Transcription regulator PadR C-terminal" evidence="1">
    <location>
        <begin position="2"/>
        <end position="58"/>
    </location>
</feature>
<comment type="caution">
    <text evidence="2">The sequence shown here is derived from an EMBL/GenBank/DDBJ whole genome shotgun (WGS) entry which is preliminary data.</text>
</comment>
<accession>A0ABT9QK55</accession>
<dbReference type="Proteomes" id="UP001225356">
    <property type="component" value="Unassembled WGS sequence"/>
</dbReference>
<reference evidence="2 3" key="1">
    <citation type="submission" date="2023-07" db="EMBL/GenBank/DDBJ databases">
        <title>Sequencing the genomes of 1000 actinobacteria strains.</title>
        <authorList>
            <person name="Klenk H.-P."/>
        </authorList>
    </citation>
    <scope>NUCLEOTIDE SEQUENCE [LARGE SCALE GENOMIC DNA]</scope>
    <source>
        <strain evidence="2 3">DSM 46740</strain>
    </source>
</reference>
<organism evidence="2 3">
    <name type="scientific">Streptosporangium lutulentum</name>
    <dbReference type="NCBI Taxonomy" id="1461250"/>
    <lineage>
        <taxon>Bacteria</taxon>
        <taxon>Bacillati</taxon>
        <taxon>Actinomycetota</taxon>
        <taxon>Actinomycetes</taxon>
        <taxon>Streptosporangiales</taxon>
        <taxon>Streptosporangiaceae</taxon>
        <taxon>Streptosporangium</taxon>
    </lineage>
</organism>
<name>A0ABT9QK55_9ACTN</name>
<keyword evidence="3" id="KW-1185">Reference proteome</keyword>
<evidence type="ECO:0000313" key="2">
    <source>
        <dbReference type="EMBL" id="MDP9846663.1"/>
    </source>
</evidence>
<dbReference type="EMBL" id="JAUSQU010000001">
    <property type="protein sequence ID" value="MDP9846663.1"/>
    <property type="molecule type" value="Genomic_DNA"/>
</dbReference>
<protein>
    <recommendedName>
        <fullName evidence="1">Transcription regulator PadR C-terminal domain-containing protein</fullName>
    </recommendedName>
</protein>
<dbReference type="RefSeq" id="WP_307563336.1">
    <property type="nucleotide sequence ID" value="NZ_JAUSQU010000001.1"/>
</dbReference>
<evidence type="ECO:0000259" key="1">
    <source>
        <dbReference type="Pfam" id="PF10400"/>
    </source>
</evidence>